<dbReference type="InterPro" id="IPR038765">
    <property type="entry name" value="Papain-like_cys_pep_sf"/>
</dbReference>
<keyword evidence="2" id="KW-1133">Transmembrane helix</keyword>
<name>E8R964_DESM0</name>
<dbReference type="HOGENOM" id="CLU_625014_0_0_2"/>
<organism evidence="4 5">
    <name type="scientific">Desulfurococcus mucosus (strain ATCC 35584 / DSM 2162 / JCM 9187 / O7/1)</name>
    <dbReference type="NCBI Taxonomy" id="765177"/>
    <lineage>
        <taxon>Archaea</taxon>
        <taxon>Thermoproteota</taxon>
        <taxon>Thermoprotei</taxon>
        <taxon>Desulfurococcales</taxon>
        <taxon>Desulfurococcaceae</taxon>
        <taxon>Desulfurococcus</taxon>
    </lineage>
</organism>
<dbReference type="SMART" id="SM00460">
    <property type="entry name" value="TGc"/>
    <property type="match status" value="1"/>
</dbReference>
<feature type="compositionally biased region" description="Polar residues" evidence="1">
    <location>
        <begin position="386"/>
        <end position="398"/>
    </location>
</feature>
<reference evidence="5" key="1">
    <citation type="submission" date="2010-11" db="EMBL/GenBank/DDBJ databases">
        <title>The complete genome of Desulfurococcus mucosus DSM 2162.</title>
        <authorList>
            <consortium name="US DOE Joint Genome Institute (JGI-PGF)"/>
            <person name="Lucas S."/>
            <person name="Copeland A."/>
            <person name="Lapidus A."/>
            <person name="Bruce D."/>
            <person name="Goodwin L."/>
            <person name="Pitluck S."/>
            <person name="Kyrpides N."/>
            <person name="Mavromatis K."/>
            <person name="Pagani I."/>
            <person name="Ivanova N."/>
            <person name="Ovchinnikova G."/>
            <person name="Chertkov O."/>
            <person name="Held B."/>
            <person name="Brettin T."/>
            <person name="Detter J.C."/>
            <person name="Tapia R."/>
            <person name="Han C."/>
            <person name="Land M."/>
            <person name="Hauser L."/>
            <person name="Markowitz V."/>
            <person name="Cheng J.-F."/>
            <person name="Hugenholtz P."/>
            <person name="Woyke T."/>
            <person name="Wu D."/>
            <person name="Wirth R."/>
            <person name="Bilek Y."/>
            <person name="Hader T."/>
            <person name="Klenk H.-P."/>
            <person name="Eisen J.A."/>
        </authorList>
    </citation>
    <scope>NUCLEOTIDE SEQUENCE [LARGE SCALE GENOMIC DNA]</scope>
    <source>
        <strain evidence="5">ATCC 35584 / DSM 2162 / JCM 9187 / O7/1</strain>
    </source>
</reference>
<evidence type="ECO:0000256" key="2">
    <source>
        <dbReference type="SAM" id="Phobius"/>
    </source>
</evidence>
<dbReference type="KEGG" id="dmu:Desmu_0734"/>
<reference evidence="4 5" key="2">
    <citation type="journal article" date="2011" name="Stand. Genomic Sci.">
        <title>Complete genome sequence of Desulfurococcus mucosus type strain (O7/1).</title>
        <authorList>
            <person name="Wirth R."/>
            <person name="Chertkov O."/>
            <person name="Held B."/>
            <person name="Lapidus A."/>
            <person name="Nolan M."/>
            <person name="Lucas S."/>
            <person name="Hammon N."/>
            <person name="Deshpande S."/>
            <person name="Cheng J.F."/>
            <person name="Tapia R."/>
            <person name="Han C."/>
            <person name="Goodwin L."/>
            <person name="Pitluck S."/>
            <person name="Liolios K."/>
            <person name="Ioanna P."/>
            <person name="Ivanova N."/>
            <person name="Mavromatis K."/>
            <person name="Mikhailova N."/>
            <person name="Pati A."/>
            <person name="Chen A."/>
            <person name="Palaniappan K."/>
            <person name="Land M."/>
            <person name="Hauser L."/>
            <person name="Chang Y.J."/>
            <person name="Jeffries C.D."/>
            <person name="Bilek Y."/>
            <person name="Hader T."/>
            <person name="Rohde M."/>
            <person name="Spring S."/>
            <person name="Sikorski J."/>
            <person name="Goker M."/>
            <person name="Woyke T."/>
            <person name="Bristow J."/>
            <person name="Eisen J.A."/>
            <person name="Markowitz V."/>
            <person name="Hugenholtz P."/>
            <person name="Kyrpides N.C."/>
            <person name="Klenk H.P."/>
        </authorList>
    </citation>
    <scope>NUCLEOTIDE SEQUENCE [LARGE SCALE GENOMIC DNA]</scope>
    <source>
        <strain evidence="5">ATCC 35584 / DSM 2162 / JCM 9187 / O7/1</strain>
    </source>
</reference>
<feature type="domain" description="Transglutaminase-like" evidence="3">
    <location>
        <begin position="207"/>
        <end position="287"/>
    </location>
</feature>
<keyword evidence="5" id="KW-1185">Reference proteome</keyword>
<dbReference type="RefSeq" id="WP_013562262.1">
    <property type="nucleotide sequence ID" value="NC_014961.1"/>
</dbReference>
<keyword evidence="2" id="KW-0472">Membrane</keyword>
<feature type="compositionally biased region" description="Low complexity" evidence="1">
    <location>
        <begin position="364"/>
        <end position="385"/>
    </location>
</feature>
<evidence type="ECO:0000259" key="3">
    <source>
        <dbReference type="SMART" id="SM00460"/>
    </source>
</evidence>
<dbReference type="InterPro" id="IPR002931">
    <property type="entry name" value="Transglutaminase-like"/>
</dbReference>
<dbReference type="eggNOG" id="arCOG02165">
    <property type="taxonomic scope" value="Archaea"/>
</dbReference>
<sequence length="442" mass="48589" precursor="true">MKAPHTATLIMVMLSLLSNLYATPTVAVPETCETLYFINAIKVYNSTINETLMLETPQNITLVEGFYQNSSAIYVYNLEFNETAGYFTFKVAMNQSFFGFFVSEVTVCHPEGSALLDYYSKALGDPSYTPVPNSTMPHELVEKYVRKPYAKVTNVVVPAFEEWFNETHGVPASSASVFGLAVNAAFFTYRYYFTYNASDLPRTIDEVVDSRQGDCDDMSRVLVELLSYYGIPAVIASGYVYIRDIGVNGVLSTKIGNVTYVFKHNGPHAFVLAYIPGLGWISLDFLAGSLLDYSFVFEGYTRETYVNETEVGEVVDLHREITAVQVFSIMERNEYLSMFSGPDFTLPARMEAFIESLAGGPGGKPTSPTTTPTTTTMTTPYTTTGIQSQPAQTTSGAATSGGMHVDGRLPVILVVLAVAVFTLLVAIWLSRRRLTSSVSSPP</sequence>
<evidence type="ECO:0000313" key="5">
    <source>
        <dbReference type="Proteomes" id="UP000001068"/>
    </source>
</evidence>
<evidence type="ECO:0000313" key="4">
    <source>
        <dbReference type="EMBL" id="ADV65040.1"/>
    </source>
</evidence>
<gene>
    <name evidence="4" type="ordered locus">Desmu_0734</name>
</gene>
<dbReference type="Gene3D" id="3.10.620.30">
    <property type="match status" value="1"/>
</dbReference>
<dbReference type="OrthoDB" id="18481at2157"/>
<dbReference type="STRING" id="765177.Desmu_0734"/>
<dbReference type="Pfam" id="PF01841">
    <property type="entry name" value="Transglut_core"/>
    <property type="match status" value="1"/>
</dbReference>
<protein>
    <submittedName>
        <fullName evidence="4">Transglutaminase domain-containing protein</fullName>
    </submittedName>
</protein>
<evidence type="ECO:0000256" key="1">
    <source>
        <dbReference type="SAM" id="MobiDB-lite"/>
    </source>
</evidence>
<feature type="transmembrane region" description="Helical" evidence="2">
    <location>
        <begin position="409"/>
        <end position="429"/>
    </location>
</feature>
<dbReference type="SUPFAM" id="SSF54001">
    <property type="entry name" value="Cysteine proteinases"/>
    <property type="match status" value="1"/>
</dbReference>
<keyword evidence="2" id="KW-0812">Transmembrane</keyword>
<feature type="region of interest" description="Disordered" evidence="1">
    <location>
        <begin position="357"/>
        <end position="399"/>
    </location>
</feature>
<dbReference type="EMBL" id="CP002363">
    <property type="protein sequence ID" value="ADV65040.1"/>
    <property type="molecule type" value="Genomic_DNA"/>
</dbReference>
<dbReference type="AlphaFoldDB" id="E8R964"/>
<accession>E8R964</accession>
<proteinExistence type="predicted"/>
<dbReference type="GeneID" id="10153429"/>
<dbReference type="Proteomes" id="UP000001068">
    <property type="component" value="Chromosome"/>
</dbReference>